<keyword evidence="1" id="KW-0732">Signal</keyword>
<gene>
    <name evidence="2" type="ORF">OSH00_10030</name>
</gene>
<name>A0A9X3II98_9GAMM</name>
<feature type="chain" id="PRO_5040913707" evidence="1">
    <location>
        <begin position="26"/>
        <end position="354"/>
    </location>
</feature>
<keyword evidence="3" id="KW-1185">Reference proteome</keyword>
<organism evidence="2 3">
    <name type="scientific">Acinetobacter nematophilus</name>
    <dbReference type="NCBI Taxonomy" id="2994642"/>
    <lineage>
        <taxon>Bacteria</taxon>
        <taxon>Pseudomonadati</taxon>
        <taxon>Pseudomonadota</taxon>
        <taxon>Gammaproteobacteria</taxon>
        <taxon>Moraxellales</taxon>
        <taxon>Moraxellaceae</taxon>
        <taxon>Acinetobacter</taxon>
    </lineage>
</organism>
<dbReference type="EMBL" id="JAPKMY010000004">
    <property type="protein sequence ID" value="MCX5468084.1"/>
    <property type="molecule type" value="Genomic_DNA"/>
</dbReference>
<accession>A0A9X3II98</accession>
<dbReference type="AlphaFoldDB" id="A0A9X3II98"/>
<evidence type="ECO:0000256" key="1">
    <source>
        <dbReference type="SAM" id="SignalP"/>
    </source>
</evidence>
<reference evidence="2" key="1">
    <citation type="submission" date="2022-11" db="EMBL/GenBank/DDBJ databases">
        <title>Biodiversity and phylogenetic relationships of bacteria.</title>
        <authorList>
            <person name="Machado R.A.R."/>
            <person name="Bhat A."/>
            <person name="Loulou A."/>
            <person name="Kallel S."/>
        </authorList>
    </citation>
    <scope>NUCLEOTIDE SEQUENCE</scope>
    <source>
        <strain evidence="2">A-IN1</strain>
    </source>
</reference>
<dbReference type="RefSeq" id="WP_266130310.1">
    <property type="nucleotide sequence ID" value="NZ_JAPKMY010000004.1"/>
</dbReference>
<evidence type="ECO:0000313" key="3">
    <source>
        <dbReference type="Proteomes" id="UP001146019"/>
    </source>
</evidence>
<evidence type="ECO:0000313" key="2">
    <source>
        <dbReference type="EMBL" id="MCX5468084.1"/>
    </source>
</evidence>
<proteinExistence type="predicted"/>
<comment type="caution">
    <text evidence="2">The sequence shown here is derived from an EMBL/GenBank/DDBJ whole genome shotgun (WGS) entry which is preliminary data.</text>
</comment>
<feature type="signal peptide" evidence="1">
    <location>
        <begin position="1"/>
        <end position="25"/>
    </location>
</feature>
<protein>
    <submittedName>
        <fullName evidence="2">Uncharacterized protein</fullName>
    </submittedName>
</protein>
<sequence length="354" mass="38403">MYKSNSKVIIASFFLMLFKLTDANALSAMSDEEMSKATGQTLFTLQYIAANDPINPNTNIGFYRLGMEAKLEINANINRLQLGCGGTKGIGCDIDLSEVRLTGSHAIDGNYSGTDAILGNPFLEFAINHPDSASRREIVGFRYGAESILGLLSIGSNPDPLKISDDRGINSISGDLNITVSDSKLSNGCVQLIVCLPFTGNLATYNTSLSVNRSNTIDLTGLQATTTSVVGFPVGLTLNNINVLDQPLSTVHNLLLSKDKNGTIPTSDFYLSLQSRDIIWQKLSTQKFDNPKAQAGWWISLPNLQISNLDIQQQIDVSAADVISGILFNQPIYINPIDLGHRPSQNCYGNLKFC</sequence>
<dbReference type="Proteomes" id="UP001146019">
    <property type="component" value="Unassembled WGS sequence"/>
</dbReference>